<reference evidence="2" key="1">
    <citation type="submission" date="2018-05" db="EMBL/GenBank/DDBJ databases">
        <authorList>
            <person name="Lanie J.A."/>
            <person name="Ng W.-L."/>
            <person name="Kazmierczak K.M."/>
            <person name="Andrzejewski T.M."/>
            <person name="Davidsen T.M."/>
            <person name="Wayne K.J."/>
            <person name="Tettelin H."/>
            <person name="Glass J.I."/>
            <person name="Rusch D."/>
            <person name="Podicherti R."/>
            <person name="Tsui H.-C.T."/>
            <person name="Winkler M.E."/>
        </authorList>
    </citation>
    <scope>NUCLEOTIDE SEQUENCE</scope>
</reference>
<sequence>LFWLLAVNKMNNIKKLLLFTLLIVGVALII</sequence>
<feature type="transmembrane region" description="Helical" evidence="1">
    <location>
        <begin position="12"/>
        <end position="29"/>
    </location>
</feature>
<accession>A0A382YBJ1</accession>
<organism evidence="2">
    <name type="scientific">marine metagenome</name>
    <dbReference type="NCBI Taxonomy" id="408172"/>
    <lineage>
        <taxon>unclassified sequences</taxon>
        <taxon>metagenomes</taxon>
        <taxon>ecological metagenomes</taxon>
    </lineage>
</organism>
<keyword evidence="1" id="KW-1133">Transmembrane helix</keyword>
<keyword evidence="1" id="KW-0472">Membrane</keyword>
<gene>
    <name evidence="2" type="ORF">METZ01_LOCUS433497</name>
</gene>
<dbReference type="AlphaFoldDB" id="A0A382YBJ1"/>
<dbReference type="EMBL" id="UINC01174491">
    <property type="protein sequence ID" value="SVD80643.1"/>
    <property type="molecule type" value="Genomic_DNA"/>
</dbReference>
<proteinExistence type="predicted"/>
<feature type="non-terminal residue" evidence="2">
    <location>
        <position position="1"/>
    </location>
</feature>
<evidence type="ECO:0000256" key="1">
    <source>
        <dbReference type="SAM" id="Phobius"/>
    </source>
</evidence>
<name>A0A382YBJ1_9ZZZZ</name>
<evidence type="ECO:0000313" key="2">
    <source>
        <dbReference type="EMBL" id="SVD80643.1"/>
    </source>
</evidence>
<protein>
    <submittedName>
        <fullName evidence="2">Uncharacterized protein</fullName>
    </submittedName>
</protein>
<keyword evidence="1" id="KW-0812">Transmembrane</keyword>